<comment type="caution">
    <text evidence="1">The sequence shown here is derived from an EMBL/GenBank/DDBJ whole genome shotgun (WGS) entry which is preliminary data.</text>
</comment>
<evidence type="ECO:0000313" key="1">
    <source>
        <dbReference type="EMBL" id="CAG8855465.1"/>
    </source>
</evidence>
<sequence>MTTYNLPKSEKPMQIIYFKAKIRRKDLDPEFPENSWIKIQNINGGKLDCIELDGDHISVNLHPLCKNITDYILNLNILNICKRKSDVLECH</sequence>
<dbReference type="Proteomes" id="UP000789901">
    <property type="component" value="Unassembled WGS sequence"/>
</dbReference>
<organism evidence="1 2">
    <name type="scientific">Gigaspora margarita</name>
    <dbReference type="NCBI Taxonomy" id="4874"/>
    <lineage>
        <taxon>Eukaryota</taxon>
        <taxon>Fungi</taxon>
        <taxon>Fungi incertae sedis</taxon>
        <taxon>Mucoromycota</taxon>
        <taxon>Glomeromycotina</taxon>
        <taxon>Glomeromycetes</taxon>
        <taxon>Diversisporales</taxon>
        <taxon>Gigasporaceae</taxon>
        <taxon>Gigaspora</taxon>
    </lineage>
</organism>
<dbReference type="EMBL" id="CAJVQB010149623">
    <property type="protein sequence ID" value="CAG8855465.1"/>
    <property type="molecule type" value="Genomic_DNA"/>
</dbReference>
<proteinExistence type="predicted"/>
<evidence type="ECO:0000313" key="2">
    <source>
        <dbReference type="Proteomes" id="UP000789901"/>
    </source>
</evidence>
<reference evidence="1 2" key="1">
    <citation type="submission" date="2021-06" db="EMBL/GenBank/DDBJ databases">
        <authorList>
            <person name="Kallberg Y."/>
            <person name="Tangrot J."/>
            <person name="Rosling A."/>
        </authorList>
    </citation>
    <scope>NUCLEOTIDE SEQUENCE [LARGE SCALE GENOMIC DNA]</scope>
    <source>
        <strain evidence="1 2">120-4 pot B 10/14</strain>
    </source>
</reference>
<protein>
    <submittedName>
        <fullName evidence="1">29496_t:CDS:1</fullName>
    </submittedName>
</protein>
<accession>A0ABN7XLQ8</accession>
<name>A0ABN7XLQ8_GIGMA</name>
<feature type="non-terminal residue" evidence="1">
    <location>
        <position position="1"/>
    </location>
</feature>
<keyword evidence="2" id="KW-1185">Reference proteome</keyword>
<gene>
    <name evidence="1" type="ORF">GMARGA_LOCUS44286</name>
</gene>